<comment type="caution">
    <text evidence="1">The sequence shown here is derived from an EMBL/GenBank/DDBJ whole genome shotgun (WGS) entry which is preliminary data.</text>
</comment>
<sequence length="95" mass="10231">MPASLQVAHCSSTIISILAAKKTKAEPKPVGILQAFNLEKTENQTMPPLSEEYGSNPQGILPLLSELGESVRLGKRAAPFSRNLLLLLLTNYSIA</sequence>
<accession>A0AAV4TPN6</accession>
<name>A0AAV4TPN6_9ARAC</name>
<organism evidence="1 2">
    <name type="scientific">Caerostris darwini</name>
    <dbReference type="NCBI Taxonomy" id="1538125"/>
    <lineage>
        <taxon>Eukaryota</taxon>
        <taxon>Metazoa</taxon>
        <taxon>Ecdysozoa</taxon>
        <taxon>Arthropoda</taxon>
        <taxon>Chelicerata</taxon>
        <taxon>Arachnida</taxon>
        <taxon>Araneae</taxon>
        <taxon>Araneomorphae</taxon>
        <taxon>Entelegynae</taxon>
        <taxon>Araneoidea</taxon>
        <taxon>Araneidae</taxon>
        <taxon>Caerostris</taxon>
    </lineage>
</organism>
<protein>
    <submittedName>
        <fullName evidence="1">Uncharacterized protein</fullName>
    </submittedName>
</protein>
<evidence type="ECO:0000313" key="2">
    <source>
        <dbReference type="Proteomes" id="UP001054837"/>
    </source>
</evidence>
<dbReference type="Proteomes" id="UP001054837">
    <property type="component" value="Unassembled WGS sequence"/>
</dbReference>
<dbReference type="EMBL" id="BPLQ01010110">
    <property type="protein sequence ID" value="GIY48450.1"/>
    <property type="molecule type" value="Genomic_DNA"/>
</dbReference>
<gene>
    <name evidence="1" type="ORF">CDAR_393981</name>
</gene>
<evidence type="ECO:0000313" key="1">
    <source>
        <dbReference type="EMBL" id="GIY48450.1"/>
    </source>
</evidence>
<dbReference type="AlphaFoldDB" id="A0AAV4TPN6"/>
<keyword evidence="2" id="KW-1185">Reference proteome</keyword>
<proteinExistence type="predicted"/>
<reference evidence="1 2" key="1">
    <citation type="submission" date="2021-06" db="EMBL/GenBank/DDBJ databases">
        <title>Caerostris darwini draft genome.</title>
        <authorList>
            <person name="Kono N."/>
            <person name="Arakawa K."/>
        </authorList>
    </citation>
    <scope>NUCLEOTIDE SEQUENCE [LARGE SCALE GENOMIC DNA]</scope>
</reference>